<accession>A0A1G7CRJ4</accession>
<evidence type="ECO:0000256" key="2">
    <source>
        <dbReference type="ARBA" id="ARBA00022723"/>
    </source>
</evidence>
<evidence type="ECO:0000256" key="5">
    <source>
        <dbReference type="PROSITE-ProRule" id="PRU00433"/>
    </source>
</evidence>
<evidence type="ECO:0000256" key="1">
    <source>
        <dbReference type="ARBA" id="ARBA00022617"/>
    </source>
</evidence>
<dbReference type="OrthoDB" id="1391917at2"/>
<proteinExistence type="predicted"/>
<dbReference type="PROSITE" id="PS51257">
    <property type="entry name" value="PROKAR_LIPOPROTEIN"/>
    <property type="match status" value="1"/>
</dbReference>
<evidence type="ECO:0000256" key="4">
    <source>
        <dbReference type="ARBA" id="ARBA00023004"/>
    </source>
</evidence>
<dbReference type="Gene3D" id="2.130.10.130">
    <property type="entry name" value="Integrin alpha, N-terminal"/>
    <property type="match status" value="1"/>
</dbReference>
<dbReference type="Pfam" id="PF13517">
    <property type="entry name" value="FG-GAP_3"/>
    <property type="match status" value="1"/>
</dbReference>
<organism evidence="8 9">
    <name type="scientific">Pricia antarctica</name>
    <dbReference type="NCBI Taxonomy" id="641691"/>
    <lineage>
        <taxon>Bacteria</taxon>
        <taxon>Pseudomonadati</taxon>
        <taxon>Bacteroidota</taxon>
        <taxon>Flavobacteriia</taxon>
        <taxon>Flavobacteriales</taxon>
        <taxon>Flavobacteriaceae</taxon>
        <taxon>Pricia</taxon>
    </lineage>
</organism>
<protein>
    <submittedName>
        <fullName evidence="8">Repeat domain-containing protein</fullName>
    </submittedName>
</protein>
<dbReference type="PANTHER" id="PTHR46580">
    <property type="entry name" value="SENSOR KINASE-RELATED"/>
    <property type="match status" value="1"/>
</dbReference>
<keyword evidence="1 5" id="KW-0349">Heme</keyword>
<dbReference type="STRING" id="641691.SAMN05421636_1056"/>
<dbReference type="PROSITE" id="PS51007">
    <property type="entry name" value="CYTC"/>
    <property type="match status" value="1"/>
</dbReference>
<feature type="domain" description="Cytochrome c" evidence="7">
    <location>
        <begin position="33"/>
        <end position="114"/>
    </location>
</feature>
<gene>
    <name evidence="8" type="ORF">SAMN05421636_1056</name>
</gene>
<keyword evidence="9" id="KW-1185">Reference proteome</keyword>
<dbReference type="Proteomes" id="UP000199109">
    <property type="component" value="Unassembled WGS sequence"/>
</dbReference>
<dbReference type="GO" id="GO:0020037">
    <property type="term" value="F:heme binding"/>
    <property type="evidence" value="ECO:0007669"/>
    <property type="project" value="InterPro"/>
</dbReference>
<feature type="transmembrane region" description="Helical" evidence="6">
    <location>
        <begin position="7"/>
        <end position="27"/>
    </location>
</feature>
<keyword evidence="6" id="KW-0812">Transmembrane</keyword>
<dbReference type="AlphaFoldDB" id="A0A1G7CRJ4"/>
<dbReference type="InterPro" id="IPR013517">
    <property type="entry name" value="FG-GAP"/>
</dbReference>
<evidence type="ECO:0000313" key="8">
    <source>
        <dbReference type="EMBL" id="SDE42044.1"/>
    </source>
</evidence>
<dbReference type="InterPro" id="IPR028994">
    <property type="entry name" value="Integrin_alpha_N"/>
</dbReference>
<dbReference type="GO" id="GO:0046872">
    <property type="term" value="F:metal ion binding"/>
    <property type="evidence" value="ECO:0007669"/>
    <property type="project" value="UniProtKB-KW"/>
</dbReference>
<sequence length="491" mass="55658">MLNRDSYKNIIAISQIIWCIGFFLFLISCTNENKHAEGEILAKTNCASCHLFPDPSILPRRVWGEKILPDMGLKMGMSHGPIYSYGNPDSTKNLKPTISQEDWDKIVHYYLNRSENSIPKYPIQVQEKSDLFKPHIFLNDSLSIITLTNYDEDSGSLFLGNASDYTLLTLDSKGDVLNYEKLESPPVKIAFKDSLDYLLTIGNLNPSDEAKGKLKIGHNSIEGLNRPVDFLIHDINLDGYDDVFLCNYGNTIGDFSLFENLKDGTYKKKVIHPYSGAIKVEMANMDADEENEIVVLFAQEHEMIMIWDYANNSFIGKKAVQFQPAFGSVDFQLRDMDGDGLKDIIIGNGDNSDLSTVLKNFHGVRILLNKGDKEFSKDYFLPIHGVSKIRAEDFDLDGDTDILAISNFGDFTDPKFRSVQLLINEGDLQFKPKYISGLPDFRWQTLDISDYDKDGDLDIFLGSFNVNIGPKESNISDRKKISWVRLENRIK</sequence>
<keyword evidence="6" id="KW-0472">Membrane</keyword>
<evidence type="ECO:0000256" key="6">
    <source>
        <dbReference type="SAM" id="Phobius"/>
    </source>
</evidence>
<dbReference type="SUPFAM" id="SSF69318">
    <property type="entry name" value="Integrin alpha N-terminal domain"/>
    <property type="match status" value="1"/>
</dbReference>
<evidence type="ECO:0000313" key="9">
    <source>
        <dbReference type="Proteomes" id="UP000199109"/>
    </source>
</evidence>
<evidence type="ECO:0000259" key="7">
    <source>
        <dbReference type="PROSITE" id="PS51007"/>
    </source>
</evidence>
<keyword evidence="2 5" id="KW-0479">Metal-binding</keyword>
<reference evidence="8 9" key="1">
    <citation type="submission" date="2016-10" db="EMBL/GenBank/DDBJ databases">
        <authorList>
            <person name="de Groot N.N."/>
        </authorList>
    </citation>
    <scope>NUCLEOTIDE SEQUENCE [LARGE SCALE GENOMIC DNA]</scope>
    <source>
        <strain evidence="8 9">DSM 23421</strain>
    </source>
</reference>
<dbReference type="InterPro" id="IPR009056">
    <property type="entry name" value="Cyt_c-like_dom"/>
</dbReference>
<keyword evidence="6" id="KW-1133">Transmembrane helix</keyword>
<keyword evidence="4 5" id="KW-0408">Iron</keyword>
<name>A0A1G7CRJ4_9FLAO</name>
<keyword evidence="3" id="KW-0732">Signal</keyword>
<evidence type="ECO:0000256" key="3">
    <source>
        <dbReference type="ARBA" id="ARBA00022729"/>
    </source>
</evidence>
<dbReference type="PANTHER" id="PTHR46580:SF4">
    <property type="entry name" value="ATP_GTP-BINDING PROTEIN"/>
    <property type="match status" value="1"/>
</dbReference>
<dbReference type="InterPro" id="IPR036909">
    <property type="entry name" value="Cyt_c-like_dom_sf"/>
</dbReference>
<dbReference type="EMBL" id="FNAO01000005">
    <property type="protein sequence ID" value="SDE42044.1"/>
    <property type="molecule type" value="Genomic_DNA"/>
</dbReference>
<dbReference type="SUPFAM" id="SSF46626">
    <property type="entry name" value="Cytochrome c"/>
    <property type="match status" value="1"/>
</dbReference>
<dbReference type="GO" id="GO:0009055">
    <property type="term" value="F:electron transfer activity"/>
    <property type="evidence" value="ECO:0007669"/>
    <property type="project" value="InterPro"/>
</dbReference>